<dbReference type="EMBL" id="JAATVY010000039">
    <property type="protein sequence ID" value="NJC73910.1"/>
    <property type="molecule type" value="Genomic_DNA"/>
</dbReference>
<dbReference type="RefSeq" id="WP_167928814.1">
    <property type="nucleotide sequence ID" value="NZ_JAATVY010000039.1"/>
</dbReference>
<proteinExistence type="predicted"/>
<keyword evidence="2" id="KW-1185">Reference proteome</keyword>
<comment type="caution">
    <text evidence="1">The sequence shown here is derived from an EMBL/GenBank/DDBJ whole genome shotgun (WGS) entry which is preliminary data.</text>
</comment>
<accession>A0ABX0Y930</accession>
<sequence>MAVTRLRRWWGSWRLRPFAAGLTLLAITVAAGSGVSTAVTPGPSGGTTVTATSAPTPYAVPGSPAADLGAADLGAAVRSAKPDGCAAGAITSHDSHGHVAPCGVLSDRSALDGSARQTTAEPDVPAPLGVACAPRASRAPPLHLA</sequence>
<name>A0ABX0Y930_9ACTN</name>
<dbReference type="Proteomes" id="UP000722989">
    <property type="component" value="Unassembled WGS sequence"/>
</dbReference>
<organism evidence="1 2">
    <name type="scientific">Planosporangium thailandense</name>
    <dbReference type="NCBI Taxonomy" id="765197"/>
    <lineage>
        <taxon>Bacteria</taxon>
        <taxon>Bacillati</taxon>
        <taxon>Actinomycetota</taxon>
        <taxon>Actinomycetes</taxon>
        <taxon>Micromonosporales</taxon>
        <taxon>Micromonosporaceae</taxon>
        <taxon>Planosporangium</taxon>
    </lineage>
</organism>
<reference evidence="1 2" key="1">
    <citation type="submission" date="2020-03" db="EMBL/GenBank/DDBJ databases">
        <title>WGS of the type strain of Planosporangium spp.</title>
        <authorList>
            <person name="Thawai C."/>
        </authorList>
    </citation>
    <scope>NUCLEOTIDE SEQUENCE [LARGE SCALE GENOMIC DNA]</scope>
    <source>
        <strain evidence="1 2">TBRC 5610</strain>
    </source>
</reference>
<gene>
    <name evidence="1" type="ORF">HC031_29980</name>
</gene>
<evidence type="ECO:0000313" key="2">
    <source>
        <dbReference type="Proteomes" id="UP000722989"/>
    </source>
</evidence>
<evidence type="ECO:0000313" key="1">
    <source>
        <dbReference type="EMBL" id="NJC73910.1"/>
    </source>
</evidence>
<protein>
    <submittedName>
        <fullName evidence="1">Uncharacterized protein</fullName>
    </submittedName>
</protein>